<gene>
    <name evidence="8" type="ORF">EV659_104217</name>
</gene>
<evidence type="ECO:0000256" key="5">
    <source>
        <dbReference type="ARBA" id="ARBA00023136"/>
    </source>
</evidence>
<evidence type="ECO:0000256" key="6">
    <source>
        <dbReference type="RuleBase" id="RU363076"/>
    </source>
</evidence>
<protein>
    <recommendedName>
        <fullName evidence="6">SURF1-like protein</fullName>
    </recommendedName>
</protein>
<sequence length="251" mass="27250">MPAPLVSRFRPGPGPTLLTLAALAILIGLGLWQLQRLDWKTALLDEIDARMDQPAVALPARIDDPARWRYRPVRLTGRFDHAREQYVFSGRRGGGWMVYTPLIRDAGPPVLVNRGLVPDDRRAPETRPQSQPEGPVSVTGIARLSRPGGWLVPAPEPATRSFYAADRDALAAAMGLAPVAPVMVDAETRVDVDMAADGEAGGPDPLPRGGQTRVDIPNDHLEYALTWFALALVLLGVYIAYGFSRRAPGQP</sequence>
<evidence type="ECO:0000313" key="9">
    <source>
        <dbReference type="Proteomes" id="UP000295399"/>
    </source>
</evidence>
<keyword evidence="3 6" id="KW-0812">Transmembrane</keyword>
<keyword evidence="9" id="KW-1185">Reference proteome</keyword>
<keyword evidence="6" id="KW-1003">Cell membrane</keyword>
<dbReference type="CDD" id="cd06662">
    <property type="entry name" value="SURF1"/>
    <property type="match status" value="1"/>
</dbReference>
<dbReference type="Pfam" id="PF02104">
    <property type="entry name" value="SURF1"/>
    <property type="match status" value="1"/>
</dbReference>
<evidence type="ECO:0000256" key="3">
    <source>
        <dbReference type="ARBA" id="ARBA00022692"/>
    </source>
</evidence>
<dbReference type="PANTHER" id="PTHR23427:SF2">
    <property type="entry name" value="SURFEIT LOCUS PROTEIN 1"/>
    <property type="match status" value="1"/>
</dbReference>
<evidence type="ECO:0000256" key="2">
    <source>
        <dbReference type="ARBA" id="ARBA00007165"/>
    </source>
</evidence>
<name>A0A4R2PMT6_RHOSA</name>
<dbReference type="InParanoid" id="A0A4R2PMT6"/>
<reference evidence="8 9" key="1">
    <citation type="submission" date="2019-03" db="EMBL/GenBank/DDBJ databases">
        <title>Genomic Encyclopedia of Type Strains, Phase IV (KMG-IV): sequencing the most valuable type-strain genomes for metagenomic binning, comparative biology and taxonomic classification.</title>
        <authorList>
            <person name="Goeker M."/>
        </authorList>
    </citation>
    <scope>NUCLEOTIDE SEQUENCE [LARGE SCALE GENOMIC DNA]</scope>
    <source>
        <strain evidence="8 9">DSM 2132</strain>
    </source>
</reference>
<dbReference type="AlphaFoldDB" id="A0A4R2PMT6"/>
<proteinExistence type="inferred from homology"/>
<dbReference type="PROSITE" id="PS50895">
    <property type="entry name" value="SURF1"/>
    <property type="match status" value="1"/>
</dbReference>
<comment type="caution">
    <text evidence="8">The sequence shown here is derived from an EMBL/GenBank/DDBJ whole genome shotgun (WGS) entry which is preliminary data.</text>
</comment>
<accession>A0A4R2PMT6</accession>
<dbReference type="GO" id="GO:0005886">
    <property type="term" value="C:plasma membrane"/>
    <property type="evidence" value="ECO:0007669"/>
    <property type="project" value="UniProtKB-SubCell"/>
</dbReference>
<evidence type="ECO:0000256" key="4">
    <source>
        <dbReference type="ARBA" id="ARBA00022989"/>
    </source>
</evidence>
<organism evidence="8 9">
    <name type="scientific">Rhodothalassium salexigens DSM 2132</name>
    <dbReference type="NCBI Taxonomy" id="1188247"/>
    <lineage>
        <taxon>Bacteria</taxon>
        <taxon>Pseudomonadati</taxon>
        <taxon>Pseudomonadota</taxon>
        <taxon>Alphaproteobacteria</taxon>
        <taxon>Rhodothalassiales</taxon>
        <taxon>Rhodothalassiaceae</taxon>
        <taxon>Rhodothalassium</taxon>
    </lineage>
</organism>
<keyword evidence="4 6" id="KW-1133">Transmembrane helix</keyword>
<comment type="similarity">
    <text evidence="2 6">Belongs to the SURF1 family.</text>
</comment>
<dbReference type="Proteomes" id="UP000295399">
    <property type="component" value="Unassembled WGS sequence"/>
</dbReference>
<dbReference type="RefSeq" id="WP_165878782.1">
    <property type="nucleotide sequence ID" value="NZ_JACIGF010000004.1"/>
</dbReference>
<evidence type="ECO:0000313" key="8">
    <source>
        <dbReference type="EMBL" id="TCP35365.1"/>
    </source>
</evidence>
<dbReference type="EMBL" id="SLXO01000004">
    <property type="protein sequence ID" value="TCP35365.1"/>
    <property type="molecule type" value="Genomic_DNA"/>
</dbReference>
<dbReference type="InterPro" id="IPR002994">
    <property type="entry name" value="Surf1/Shy1"/>
</dbReference>
<dbReference type="InterPro" id="IPR045214">
    <property type="entry name" value="Surf1/Surf4"/>
</dbReference>
<feature type="transmembrane region" description="Helical" evidence="6">
    <location>
        <begin position="223"/>
        <end position="243"/>
    </location>
</feature>
<comment type="subcellular location">
    <subcellularLocation>
        <location evidence="6">Cell membrane</location>
        <topology evidence="6">Multi-pass membrane protein</topology>
    </subcellularLocation>
    <subcellularLocation>
        <location evidence="1">Membrane</location>
    </subcellularLocation>
</comment>
<feature type="transmembrane region" description="Helical" evidence="6">
    <location>
        <begin position="12"/>
        <end position="32"/>
    </location>
</feature>
<evidence type="ECO:0000256" key="1">
    <source>
        <dbReference type="ARBA" id="ARBA00004370"/>
    </source>
</evidence>
<evidence type="ECO:0000256" key="7">
    <source>
        <dbReference type="SAM" id="MobiDB-lite"/>
    </source>
</evidence>
<dbReference type="PANTHER" id="PTHR23427">
    <property type="entry name" value="SURFEIT LOCUS PROTEIN"/>
    <property type="match status" value="1"/>
</dbReference>
<feature type="region of interest" description="Disordered" evidence="7">
    <location>
        <begin position="115"/>
        <end position="139"/>
    </location>
</feature>
<keyword evidence="5 6" id="KW-0472">Membrane</keyword>